<gene>
    <name evidence="1" type="ORF">GCM10008938_17220</name>
</gene>
<protein>
    <recommendedName>
        <fullName evidence="3">Tetratricopeptide repeat protein</fullName>
    </recommendedName>
</protein>
<dbReference type="RefSeq" id="WP_189002266.1">
    <property type="nucleotide sequence ID" value="NZ_BMOD01000004.1"/>
</dbReference>
<proteinExistence type="predicted"/>
<evidence type="ECO:0008006" key="3">
    <source>
        <dbReference type="Google" id="ProtNLM"/>
    </source>
</evidence>
<sequence length="330" mass="36500">MMQFIADLGELHRLHAAYNTSTVIEVLRHLGVREVYSTVFMGPEHPLKFALETAGVACTVLAEDDTQAQQDQARMYDYLNQYAQGKKLIQQRQRLDAGLLEFLRQPFTAQSTHSADTLRHMQQYHTNVGQLLEEGPATAYRKQRLDRLAAKLQQIPDGVVLAALDDIPDLLDLVPDTQVADLTNFRPGESSRLRALADRAALIEEDDDLETLVTSLLREEGDLLTPKSELQYAAANIYLAVGDLESARSLLFDAAHGVKDDPRYLPGLIFARLGQVRDALGDRDNAIKAYQATLALSYAPEVATETAKQGMEAAFTMDGLPDTGEEVSES</sequence>
<reference evidence="2" key="1">
    <citation type="journal article" date="2019" name="Int. J. Syst. Evol. Microbiol.">
        <title>The Global Catalogue of Microorganisms (GCM) 10K type strain sequencing project: providing services to taxonomists for standard genome sequencing and annotation.</title>
        <authorList>
            <consortium name="The Broad Institute Genomics Platform"/>
            <consortium name="The Broad Institute Genome Sequencing Center for Infectious Disease"/>
            <person name="Wu L."/>
            <person name="Ma J."/>
        </authorList>
    </citation>
    <scope>NUCLEOTIDE SEQUENCE [LARGE SCALE GENOMIC DNA]</scope>
    <source>
        <strain evidence="2">JCM 14370</strain>
    </source>
</reference>
<dbReference type="SUPFAM" id="SSF48452">
    <property type="entry name" value="TPR-like"/>
    <property type="match status" value="1"/>
</dbReference>
<dbReference type="Gene3D" id="1.25.40.10">
    <property type="entry name" value="Tetratricopeptide repeat domain"/>
    <property type="match status" value="1"/>
</dbReference>
<dbReference type="Proteomes" id="UP000632222">
    <property type="component" value="Unassembled WGS sequence"/>
</dbReference>
<organism evidence="1 2">
    <name type="scientific">Deinococcus roseus</name>
    <dbReference type="NCBI Taxonomy" id="392414"/>
    <lineage>
        <taxon>Bacteria</taxon>
        <taxon>Thermotogati</taxon>
        <taxon>Deinococcota</taxon>
        <taxon>Deinococci</taxon>
        <taxon>Deinococcales</taxon>
        <taxon>Deinococcaceae</taxon>
        <taxon>Deinococcus</taxon>
    </lineage>
</organism>
<keyword evidence="2" id="KW-1185">Reference proteome</keyword>
<evidence type="ECO:0000313" key="1">
    <source>
        <dbReference type="EMBL" id="GGJ31577.1"/>
    </source>
</evidence>
<dbReference type="InterPro" id="IPR011990">
    <property type="entry name" value="TPR-like_helical_dom_sf"/>
</dbReference>
<accession>A0ABQ2CZI9</accession>
<name>A0ABQ2CZI9_9DEIO</name>
<evidence type="ECO:0000313" key="2">
    <source>
        <dbReference type="Proteomes" id="UP000632222"/>
    </source>
</evidence>
<dbReference type="EMBL" id="BMOD01000004">
    <property type="protein sequence ID" value="GGJ31577.1"/>
    <property type="molecule type" value="Genomic_DNA"/>
</dbReference>
<comment type="caution">
    <text evidence="1">The sequence shown here is derived from an EMBL/GenBank/DDBJ whole genome shotgun (WGS) entry which is preliminary data.</text>
</comment>